<organism evidence="2 3">
    <name type="scientific">Nocardiopsis mwathae</name>
    <dbReference type="NCBI Taxonomy" id="1472723"/>
    <lineage>
        <taxon>Bacteria</taxon>
        <taxon>Bacillati</taxon>
        <taxon>Actinomycetota</taxon>
        <taxon>Actinomycetes</taxon>
        <taxon>Streptosporangiales</taxon>
        <taxon>Nocardiopsidaceae</taxon>
        <taxon>Nocardiopsis</taxon>
    </lineage>
</organism>
<proteinExistence type="predicted"/>
<dbReference type="RefSeq" id="WP_184076457.1">
    <property type="nucleotide sequence ID" value="NZ_JACHDS010000001.1"/>
</dbReference>
<gene>
    <name evidence="2" type="ORF">HNR23_003267</name>
</gene>
<evidence type="ECO:0008006" key="4">
    <source>
        <dbReference type="Google" id="ProtNLM"/>
    </source>
</evidence>
<reference evidence="2 3" key="1">
    <citation type="submission" date="2020-08" db="EMBL/GenBank/DDBJ databases">
        <title>Sequencing the genomes of 1000 actinobacteria strains.</title>
        <authorList>
            <person name="Klenk H.-P."/>
        </authorList>
    </citation>
    <scope>NUCLEOTIDE SEQUENCE [LARGE SCALE GENOMIC DNA]</scope>
    <source>
        <strain evidence="2 3">DSM 46659</strain>
    </source>
</reference>
<accession>A0A7X0D667</accession>
<protein>
    <recommendedName>
        <fullName evidence="4">Integral membrane protein</fullName>
    </recommendedName>
</protein>
<evidence type="ECO:0000256" key="1">
    <source>
        <dbReference type="SAM" id="Phobius"/>
    </source>
</evidence>
<feature type="transmembrane region" description="Helical" evidence="1">
    <location>
        <begin position="97"/>
        <end position="115"/>
    </location>
</feature>
<evidence type="ECO:0000313" key="3">
    <source>
        <dbReference type="Proteomes" id="UP000546642"/>
    </source>
</evidence>
<keyword evidence="3" id="KW-1185">Reference proteome</keyword>
<evidence type="ECO:0000313" key="2">
    <source>
        <dbReference type="EMBL" id="MBB6173207.1"/>
    </source>
</evidence>
<feature type="transmembrane region" description="Helical" evidence="1">
    <location>
        <begin position="47"/>
        <end position="66"/>
    </location>
</feature>
<keyword evidence="1" id="KW-1133">Transmembrane helix</keyword>
<keyword evidence="1" id="KW-0472">Membrane</keyword>
<keyword evidence="1" id="KW-0812">Transmembrane</keyword>
<comment type="caution">
    <text evidence="2">The sequence shown here is derived from an EMBL/GenBank/DDBJ whole genome shotgun (WGS) entry which is preliminary data.</text>
</comment>
<sequence>MSSRPITLTLAAVLQALIALVVAVEGGYVLVNTALGRAFDAEQALPLAIFALLASGALGYVAFALYQVNDWARTPVVVTQLFVLVIAYYMWTSEQYAIMAALAAVAAAALALVLCRPTTAALFPDHETWQNRGKGQQ</sequence>
<dbReference type="Proteomes" id="UP000546642">
    <property type="component" value="Unassembled WGS sequence"/>
</dbReference>
<dbReference type="AlphaFoldDB" id="A0A7X0D667"/>
<name>A0A7X0D667_9ACTN</name>
<feature type="transmembrane region" description="Helical" evidence="1">
    <location>
        <begin position="73"/>
        <end position="91"/>
    </location>
</feature>
<dbReference type="EMBL" id="JACHDS010000001">
    <property type="protein sequence ID" value="MBB6173207.1"/>
    <property type="molecule type" value="Genomic_DNA"/>
</dbReference>